<dbReference type="Pfam" id="PF00168">
    <property type="entry name" value="C2"/>
    <property type="match status" value="1"/>
</dbReference>
<keyword evidence="4" id="KW-0446">Lipid-binding</keyword>
<protein>
    <recommendedName>
        <fullName evidence="12">C2 domain-containing protein</fullName>
    </recommendedName>
</protein>
<evidence type="ECO:0000256" key="6">
    <source>
        <dbReference type="SAM" id="MobiDB-lite"/>
    </source>
</evidence>
<dbReference type="PRINTS" id="PR00360">
    <property type="entry name" value="C2DOMAIN"/>
</dbReference>
<dbReference type="GO" id="GO:0006869">
    <property type="term" value="P:lipid transport"/>
    <property type="evidence" value="ECO:0007669"/>
    <property type="project" value="UniProtKB-KW"/>
</dbReference>
<dbReference type="EMBL" id="JBBNAG010000012">
    <property type="protein sequence ID" value="KAK9088622.1"/>
    <property type="molecule type" value="Genomic_DNA"/>
</dbReference>
<keyword evidence="3" id="KW-0445">Lipid transport</keyword>
<dbReference type="CDD" id="cd21669">
    <property type="entry name" value="SMP_SF"/>
    <property type="match status" value="1"/>
</dbReference>
<proteinExistence type="predicted"/>
<dbReference type="PROSITE" id="PS51847">
    <property type="entry name" value="SMP"/>
    <property type="match status" value="1"/>
</dbReference>
<keyword evidence="7" id="KW-0812">Transmembrane</keyword>
<dbReference type="SMART" id="SM00239">
    <property type="entry name" value="C2"/>
    <property type="match status" value="1"/>
</dbReference>
<accession>A0AAP0ED27</accession>
<evidence type="ECO:0008006" key="12">
    <source>
        <dbReference type="Google" id="ProtNLM"/>
    </source>
</evidence>
<sequence length="647" mass="72948">MDITEVTVLHHVVIVLLLIWFLSSVNFCHPIFYVVSLIYLYQVNESYTLRLQKKIRFEEKKQAHQKRVLSDSESVRWLNYALEKIWPVCMEQIASQKMLLPIVPWFLEKYKPWTAEKAIVQQLYLGRRPPMFTEIRVLHQSSGDDHLVMELGMNFLAANDMSAIIAVKLRKTLGFGMWVNLHMTGMHVEGKVLLGVKFLQHWPFVSRLRICFVDPPYFQMTVKPLFNHGLDVTEVPGIAGWLDKLLAVAFEQTLVEPNMLVVDMEKFAMAPTENWFSVDEKDPIARATVEIIEAADLRPADLNGLADPFVKGQIGSKTFRTKIQKKTLSPKWLEEFKFSIHTWESPNMLAIEVLDKDHFYDDTLGKCVINISDMRGGQRHDIWLPLQNVKMGRLHLAVTVTDANAKDMEHIQEQGKAEKEENMKPDFDRTSVDSSESTVNGERASKLADYFEPISIEGNQEIGIWVHRPGSDVSQTWEARKGKTRQPDSEILREDNDSRSPRSVASGSNVDGNSSSDENSEKSKSKALGAVHRSLKKIGSVFRKGSGKDDGEDSPSTSLKQAHEGGLDVQSTMDKNHSGEIQKSPENDLTSPAESPGTRKRISNGLKHAFSRKRSNDSRTAPAATQDYQGSEASNEGSSSKLDTPPS</sequence>
<feature type="compositionally biased region" description="Basic and acidic residues" evidence="6">
    <location>
        <begin position="412"/>
        <end position="431"/>
    </location>
</feature>
<dbReference type="InterPro" id="IPR000008">
    <property type="entry name" value="C2_dom"/>
</dbReference>
<organism evidence="10 11">
    <name type="scientific">Stephania cephalantha</name>
    <dbReference type="NCBI Taxonomy" id="152367"/>
    <lineage>
        <taxon>Eukaryota</taxon>
        <taxon>Viridiplantae</taxon>
        <taxon>Streptophyta</taxon>
        <taxon>Embryophyta</taxon>
        <taxon>Tracheophyta</taxon>
        <taxon>Spermatophyta</taxon>
        <taxon>Magnoliopsida</taxon>
        <taxon>Ranunculales</taxon>
        <taxon>Menispermaceae</taxon>
        <taxon>Menispermoideae</taxon>
        <taxon>Cissampelideae</taxon>
        <taxon>Stephania</taxon>
    </lineage>
</organism>
<evidence type="ECO:0000256" key="1">
    <source>
        <dbReference type="ARBA" id="ARBA00004370"/>
    </source>
</evidence>
<feature type="region of interest" description="Disordered" evidence="6">
    <location>
        <begin position="474"/>
        <end position="647"/>
    </location>
</feature>
<feature type="compositionally biased region" description="Basic and acidic residues" evidence="6">
    <location>
        <begin position="478"/>
        <end position="500"/>
    </location>
</feature>
<keyword evidence="2" id="KW-0813">Transport</keyword>
<dbReference type="PROSITE" id="PS50004">
    <property type="entry name" value="C2"/>
    <property type="match status" value="1"/>
</dbReference>
<dbReference type="InterPro" id="IPR052847">
    <property type="entry name" value="Ext_Synaptotagmin/KAHRP-like"/>
</dbReference>
<evidence type="ECO:0000256" key="5">
    <source>
        <dbReference type="ARBA" id="ARBA00023136"/>
    </source>
</evidence>
<dbReference type="GO" id="GO:0008289">
    <property type="term" value="F:lipid binding"/>
    <property type="evidence" value="ECO:0007669"/>
    <property type="project" value="UniProtKB-KW"/>
</dbReference>
<feature type="region of interest" description="Disordered" evidence="6">
    <location>
        <begin position="412"/>
        <end position="442"/>
    </location>
</feature>
<keyword evidence="7" id="KW-1133">Transmembrane helix</keyword>
<evidence type="ECO:0000313" key="10">
    <source>
        <dbReference type="EMBL" id="KAK9088622.1"/>
    </source>
</evidence>
<evidence type="ECO:0000256" key="3">
    <source>
        <dbReference type="ARBA" id="ARBA00023055"/>
    </source>
</evidence>
<evidence type="ECO:0000256" key="7">
    <source>
        <dbReference type="SAM" id="Phobius"/>
    </source>
</evidence>
<feature type="domain" description="SMP-LTD" evidence="9">
    <location>
        <begin position="71"/>
        <end position="265"/>
    </location>
</feature>
<dbReference type="PANTHER" id="PTHR47042:SF4">
    <property type="entry name" value="OS02G0313700 PROTEIN"/>
    <property type="match status" value="1"/>
</dbReference>
<gene>
    <name evidence="10" type="ORF">Scep_027704</name>
</gene>
<name>A0AAP0ED27_9MAGN</name>
<keyword evidence="11" id="KW-1185">Reference proteome</keyword>
<comment type="caution">
    <text evidence="10">The sequence shown here is derived from an EMBL/GenBank/DDBJ whole genome shotgun (WGS) entry which is preliminary data.</text>
</comment>
<feature type="compositionally biased region" description="Polar residues" evidence="6">
    <location>
        <begin position="626"/>
        <end position="647"/>
    </location>
</feature>
<dbReference type="GO" id="GO:0016020">
    <property type="term" value="C:membrane"/>
    <property type="evidence" value="ECO:0007669"/>
    <property type="project" value="UniProtKB-SubCell"/>
</dbReference>
<feature type="compositionally biased region" description="Basic and acidic residues" evidence="6">
    <location>
        <begin position="574"/>
        <end position="586"/>
    </location>
</feature>
<dbReference type="Gene3D" id="2.60.40.150">
    <property type="entry name" value="C2 domain"/>
    <property type="match status" value="1"/>
</dbReference>
<evidence type="ECO:0000259" key="8">
    <source>
        <dbReference type="PROSITE" id="PS50004"/>
    </source>
</evidence>
<keyword evidence="5 7" id="KW-0472">Membrane</keyword>
<feature type="compositionally biased region" description="Low complexity" evidence="6">
    <location>
        <begin position="503"/>
        <end position="517"/>
    </location>
</feature>
<feature type="domain" description="C2" evidence="8">
    <location>
        <begin position="270"/>
        <end position="384"/>
    </location>
</feature>
<dbReference type="InterPro" id="IPR031468">
    <property type="entry name" value="SMP_LBD"/>
</dbReference>
<dbReference type="SUPFAM" id="SSF49562">
    <property type="entry name" value="C2 domain (Calcium/lipid-binding domain, CaLB)"/>
    <property type="match status" value="1"/>
</dbReference>
<evidence type="ECO:0000313" key="11">
    <source>
        <dbReference type="Proteomes" id="UP001419268"/>
    </source>
</evidence>
<reference evidence="10 11" key="1">
    <citation type="submission" date="2024-01" db="EMBL/GenBank/DDBJ databases">
        <title>Genome assemblies of Stephania.</title>
        <authorList>
            <person name="Yang L."/>
        </authorList>
    </citation>
    <scope>NUCLEOTIDE SEQUENCE [LARGE SCALE GENOMIC DNA]</scope>
    <source>
        <strain evidence="10">JXDWG</strain>
        <tissue evidence="10">Leaf</tissue>
    </source>
</reference>
<dbReference type="InterPro" id="IPR035892">
    <property type="entry name" value="C2_domain_sf"/>
</dbReference>
<dbReference type="AlphaFoldDB" id="A0AAP0ED27"/>
<evidence type="ECO:0000256" key="4">
    <source>
        <dbReference type="ARBA" id="ARBA00023121"/>
    </source>
</evidence>
<evidence type="ECO:0000259" key="9">
    <source>
        <dbReference type="PROSITE" id="PS51847"/>
    </source>
</evidence>
<dbReference type="PANTHER" id="PTHR47042">
    <property type="entry name" value="C2 DOMAIN-CONTAINING PROTEIN-LIKE"/>
    <property type="match status" value="1"/>
</dbReference>
<comment type="subcellular location">
    <subcellularLocation>
        <location evidence="1">Membrane</location>
    </subcellularLocation>
</comment>
<dbReference type="Pfam" id="PF25669">
    <property type="entry name" value="SMP_MUG190-like"/>
    <property type="match status" value="1"/>
</dbReference>
<feature type="transmembrane region" description="Helical" evidence="7">
    <location>
        <begin position="12"/>
        <end position="41"/>
    </location>
</feature>
<dbReference type="Proteomes" id="UP001419268">
    <property type="component" value="Unassembled WGS sequence"/>
</dbReference>
<evidence type="ECO:0000256" key="2">
    <source>
        <dbReference type="ARBA" id="ARBA00022448"/>
    </source>
</evidence>